<dbReference type="EMBL" id="JBBXMP010000091">
    <property type="protein sequence ID" value="KAL0062931.1"/>
    <property type="molecule type" value="Genomic_DNA"/>
</dbReference>
<evidence type="ECO:0000313" key="5">
    <source>
        <dbReference type="EMBL" id="KAL0062931.1"/>
    </source>
</evidence>
<dbReference type="InterPro" id="IPR027417">
    <property type="entry name" value="P-loop_NTPase"/>
</dbReference>
<dbReference type="SUPFAM" id="SSF52540">
    <property type="entry name" value="P-loop containing nucleoside triphosphate hydrolases"/>
    <property type="match status" value="1"/>
</dbReference>
<keyword evidence="6" id="KW-1185">Reference proteome</keyword>
<dbReference type="PANTHER" id="PTHR10218:SF302">
    <property type="entry name" value="GUANINE NUCLEOTIDE-BINDING PROTEIN ALPHA-5 SUBUNIT"/>
    <property type="match status" value="1"/>
</dbReference>
<evidence type="ECO:0000256" key="1">
    <source>
        <dbReference type="ARBA" id="ARBA00022723"/>
    </source>
</evidence>
<evidence type="ECO:0000256" key="3">
    <source>
        <dbReference type="ARBA" id="ARBA00023134"/>
    </source>
</evidence>
<dbReference type="InterPro" id="IPR001019">
    <property type="entry name" value="Gprotein_alpha_su"/>
</dbReference>
<evidence type="ECO:0000256" key="2">
    <source>
        <dbReference type="ARBA" id="ARBA00022741"/>
    </source>
</evidence>
<comment type="caution">
    <text evidence="5">The sequence shown here is derived from an EMBL/GenBank/DDBJ whole genome shotgun (WGS) entry which is preliminary data.</text>
</comment>
<reference evidence="5 6" key="1">
    <citation type="submission" date="2024-05" db="EMBL/GenBank/DDBJ databases">
        <title>A draft genome resource for the thread blight pathogen Marasmius tenuissimus strain MS-2.</title>
        <authorList>
            <person name="Yulfo-Soto G.E."/>
            <person name="Baruah I.K."/>
            <person name="Amoako-Attah I."/>
            <person name="Bukari Y."/>
            <person name="Meinhardt L.W."/>
            <person name="Bailey B.A."/>
            <person name="Cohen S.P."/>
        </authorList>
    </citation>
    <scope>NUCLEOTIDE SEQUENCE [LARGE SCALE GENOMIC DNA]</scope>
    <source>
        <strain evidence="5 6">MS-2</strain>
    </source>
</reference>
<dbReference type="Proteomes" id="UP001437256">
    <property type="component" value="Unassembled WGS sequence"/>
</dbReference>
<protein>
    <submittedName>
        <fullName evidence="5">Guanine nucleotide-binding protein subunit alpha</fullName>
    </submittedName>
</protein>
<keyword evidence="4" id="KW-0807">Transducer</keyword>
<gene>
    <name evidence="5" type="primary">GPA1_2</name>
    <name evidence="5" type="ORF">AAF712_010152</name>
</gene>
<dbReference type="Pfam" id="PF00503">
    <property type="entry name" value="G-alpha"/>
    <property type="match status" value="1"/>
</dbReference>
<evidence type="ECO:0000256" key="4">
    <source>
        <dbReference type="ARBA" id="ARBA00023224"/>
    </source>
</evidence>
<dbReference type="Gene3D" id="3.40.50.300">
    <property type="entry name" value="P-loop containing nucleotide triphosphate hydrolases"/>
    <property type="match status" value="2"/>
</dbReference>
<sequence length="437" mass="50089">MAGRLFMQVLRLRLNPITDESLTSVVENAISELLSSPDSITDHIWPQFERGFMESPSQAFLTNVVAIVKHQLVANGTQASQHLDRDGLDLRDVKVLLLGGGCGGKTTIMKQLILAHHGLTPFTGLYDTESYLEMMDHQLKTFLKRMIRWFPGDHANPPWARYDIYTIVKNFQKLNSLRTPPESLSEKLLELHDFVQTNITSFADMCSVLPSTYFVMDMGYQGFDAPLDYFGTLWEALRGMADRSRRHTTTLKSARLEPTHQNLLEWYVRTSGAYQNLFTIQDNQYVYWDCGGQRSERKKWVHYYHQVDVVVFVVSLIEYNRVLLEDHSVILVFNQMDLLADKLKSSPLQNHFPDYDGGPDTNAACEYIKNQFLKHVSPEQNVTVHFMSALDPEDVDGESLATSHQAENSMIFSSSLWEDPSAIYYLQYHDQSHSTDL</sequence>
<dbReference type="PANTHER" id="PTHR10218">
    <property type="entry name" value="GTP-BINDING PROTEIN ALPHA SUBUNIT"/>
    <property type="match status" value="1"/>
</dbReference>
<name>A0ABR2ZMN7_9AGAR</name>
<dbReference type="PROSITE" id="PS51882">
    <property type="entry name" value="G_ALPHA"/>
    <property type="match status" value="1"/>
</dbReference>
<dbReference type="PRINTS" id="PR00318">
    <property type="entry name" value="GPROTEINA"/>
</dbReference>
<proteinExistence type="predicted"/>
<keyword evidence="1" id="KW-0479">Metal-binding</keyword>
<keyword evidence="3" id="KW-0342">GTP-binding</keyword>
<evidence type="ECO:0000313" key="6">
    <source>
        <dbReference type="Proteomes" id="UP001437256"/>
    </source>
</evidence>
<organism evidence="5 6">
    <name type="scientific">Marasmius tenuissimus</name>
    <dbReference type="NCBI Taxonomy" id="585030"/>
    <lineage>
        <taxon>Eukaryota</taxon>
        <taxon>Fungi</taxon>
        <taxon>Dikarya</taxon>
        <taxon>Basidiomycota</taxon>
        <taxon>Agaricomycotina</taxon>
        <taxon>Agaricomycetes</taxon>
        <taxon>Agaricomycetidae</taxon>
        <taxon>Agaricales</taxon>
        <taxon>Marasmiineae</taxon>
        <taxon>Marasmiaceae</taxon>
        <taxon>Marasmius</taxon>
    </lineage>
</organism>
<dbReference type="SMART" id="SM00275">
    <property type="entry name" value="G_alpha"/>
    <property type="match status" value="1"/>
</dbReference>
<accession>A0ABR2ZMN7</accession>
<keyword evidence="2" id="KW-0547">Nucleotide-binding</keyword>